<sequence>MHYGSERPSAPLSTQFTRRQLFLGAFGLAAATTLVGCGIGEGSAIDVTEDTELSVGVIPVADFAPVYVAAEQGFFAAEGLKVRTQVMQNAAAIAPSVINGQLTFGTAAVPPFLAASAKGLPLLAVANGTSIAPEADKDPSALVATKASGATRPKDLEGRTVAVNALTSIVHVAAAAAIKNDGGDPSKVNFVAMPFPDMVPALARNAIDAACLVEPFQVQAVNGGATVLEHPYSKVFYPNGSFTVIFTAGPFAEKNPDVVAAFQRAVDKGSELAAEDPKVVGQVLQKYGKLPPEVFEKMRLPMFSTELSEPALAHASELMHSLGFLPEQPSIEEAVWKP</sequence>
<evidence type="ECO:0000259" key="4">
    <source>
        <dbReference type="Pfam" id="PF09084"/>
    </source>
</evidence>
<feature type="domain" description="SsuA/THI5-like" evidence="4">
    <location>
        <begin position="62"/>
        <end position="278"/>
    </location>
</feature>
<dbReference type="InterPro" id="IPR015168">
    <property type="entry name" value="SsuA/THI5"/>
</dbReference>
<proteinExistence type="inferred from homology"/>
<evidence type="ECO:0000256" key="1">
    <source>
        <dbReference type="ARBA" id="ARBA00004418"/>
    </source>
</evidence>
<comment type="caution">
    <text evidence="5">The sequence shown here is derived from an EMBL/GenBank/DDBJ whole genome shotgun (WGS) entry which is preliminary data.</text>
</comment>
<evidence type="ECO:0000313" key="5">
    <source>
        <dbReference type="EMBL" id="MFC0582196.1"/>
    </source>
</evidence>
<dbReference type="Proteomes" id="UP001589862">
    <property type="component" value="Unassembled WGS sequence"/>
</dbReference>
<accession>A0ABV6PAQ3</accession>
<comment type="subcellular location">
    <subcellularLocation>
        <location evidence="1">Periplasm</location>
    </subcellularLocation>
</comment>
<dbReference type="Gene3D" id="3.40.190.10">
    <property type="entry name" value="Periplasmic binding protein-like II"/>
    <property type="match status" value="2"/>
</dbReference>
<dbReference type="RefSeq" id="WP_377459176.1">
    <property type="nucleotide sequence ID" value="NZ_JBHLUB010000029.1"/>
</dbReference>
<reference evidence="5 6" key="1">
    <citation type="submission" date="2024-09" db="EMBL/GenBank/DDBJ databases">
        <authorList>
            <person name="Sun Q."/>
            <person name="Mori K."/>
        </authorList>
    </citation>
    <scope>NUCLEOTIDE SEQUENCE [LARGE SCALE GENOMIC DNA]</scope>
    <source>
        <strain evidence="5 6">NCAIM B.02604</strain>
    </source>
</reference>
<dbReference type="EMBL" id="JBHLUB010000029">
    <property type="protein sequence ID" value="MFC0582196.1"/>
    <property type="molecule type" value="Genomic_DNA"/>
</dbReference>
<dbReference type="PANTHER" id="PTHR30024:SF47">
    <property type="entry name" value="TAURINE-BINDING PERIPLASMIC PROTEIN"/>
    <property type="match status" value="1"/>
</dbReference>
<dbReference type="PANTHER" id="PTHR30024">
    <property type="entry name" value="ALIPHATIC SULFONATES-BINDING PROTEIN-RELATED"/>
    <property type="match status" value="1"/>
</dbReference>
<keyword evidence="3" id="KW-0732">Signal</keyword>
<evidence type="ECO:0000313" key="6">
    <source>
        <dbReference type="Proteomes" id="UP001589862"/>
    </source>
</evidence>
<evidence type="ECO:0000256" key="3">
    <source>
        <dbReference type="ARBA" id="ARBA00022729"/>
    </source>
</evidence>
<organism evidence="5 6">
    <name type="scientific">Micrococcoides hystricis</name>
    <dbReference type="NCBI Taxonomy" id="1572761"/>
    <lineage>
        <taxon>Bacteria</taxon>
        <taxon>Bacillati</taxon>
        <taxon>Actinomycetota</taxon>
        <taxon>Actinomycetes</taxon>
        <taxon>Micrococcales</taxon>
        <taxon>Micrococcaceae</taxon>
        <taxon>Micrococcoides</taxon>
    </lineage>
</organism>
<protein>
    <submittedName>
        <fullName evidence="5">ABC transporter substrate-binding protein</fullName>
    </submittedName>
</protein>
<dbReference type="SUPFAM" id="SSF53850">
    <property type="entry name" value="Periplasmic binding protein-like II"/>
    <property type="match status" value="1"/>
</dbReference>
<dbReference type="Pfam" id="PF09084">
    <property type="entry name" value="NMT1"/>
    <property type="match status" value="1"/>
</dbReference>
<comment type="similarity">
    <text evidence="2">Belongs to the bacterial solute-binding protein SsuA/TauA family.</text>
</comment>
<evidence type="ECO:0000256" key="2">
    <source>
        <dbReference type="ARBA" id="ARBA00010742"/>
    </source>
</evidence>
<name>A0ABV6PAQ3_9MICC</name>
<keyword evidence="6" id="KW-1185">Reference proteome</keyword>
<gene>
    <name evidence="5" type="ORF">ACFFFR_07340</name>
</gene>